<dbReference type="RefSeq" id="WP_103684811.1">
    <property type="nucleotide sequence ID" value="NZ_PQGG01000029.1"/>
</dbReference>
<feature type="chain" id="PRO_5015558783" description="cellulase" evidence="8">
    <location>
        <begin position="20"/>
        <end position="380"/>
    </location>
</feature>
<dbReference type="Gene3D" id="1.50.10.10">
    <property type="match status" value="1"/>
</dbReference>
<protein>
    <recommendedName>
        <fullName evidence="3">cellulase</fullName>
        <ecNumber evidence="3">3.2.1.4</ecNumber>
    </recommendedName>
</protein>
<comment type="similarity">
    <text evidence="2">Belongs to the glycosyl hydrolase 8 (cellulase D) family.</text>
</comment>
<dbReference type="SUPFAM" id="SSF48208">
    <property type="entry name" value="Six-hairpin glycosidases"/>
    <property type="match status" value="1"/>
</dbReference>
<dbReference type="Proteomes" id="UP000237222">
    <property type="component" value="Unassembled WGS sequence"/>
</dbReference>
<evidence type="ECO:0000256" key="7">
    <source>
        <dbReference type="ARBA" id="ARBA00023326"/>
    </source>
</evidence>
<name>A0A2S4HED8_9GAMM</name>
<gene>
    <name evidence="9" type="ORF">C0068_12515</name>
</gene>
<organism evidence="9 10">
    <name type="scientific">Zhongshania marina</name>
    <dbReference type="NCBI Taxonomy" id="2304603"/>
    <lineage>
        <taxon>Bacteria</taxon>
        <taxon>Pseudomonadati</taxon>
        <taxon>Pseudomonadota</taxon>
        <taxon>Gammaproteobacteria</taxon>
        <taxon>Cellvibrionales</taxon>
        <taxon>Spongiibacteraceae</taxon>
        <taxon>Zhongshania</taxon>
    </lineage>
</organism>
<comment type="catalytic activity">
    <reaction evidence="1">
        <text>Endohydrolysis of (1-&gt;4)-beta-D-glucosidic linkages in cellulose, lichenin and cereal beta-D-glucans.</text>
        <dbReference type="EC" id="3.2.1.4"/>
    </reaction>
</comment>
<keyword evidence="7" id="KW-0624">Polysaccharide degradation</keyword>
<evidence type="ECO:0000256" key="8">
    <source>
        <dbReference type="SAM" id="SignalP"/>
    </source>
</evidence>
<evidence type="ECO:0000256" key="2">
    <source>
        <dbReference type="ARBA" id="ARBA00009209"/>
    </source>
</evidence>
<evidence type="ECO:0000313" key="9">
    <source>
        <dbReference type="EMBL" id="POP52352.1"/>
    </source>
</evidence>
<keyword evidence="8" id="KW-0732">Signal</keyword>
<reference evidence="9 10" key="1">
    <citation type="submission" date="2018-01" db="EMBL/GenBank/DDBJ databases">
        <authorList>
            <person name="Yu X.-D."/>
        </authorList>
    </citation>
    <scope>NUCLEOTIDE SEQUENCE [LARGE SCALE GENOMIC DNA]</scope>
    <source>
        <strain evidence="9 10">ZX-21</strain>
    </source>
</reference>
<dbReference type="InterPro" id="IPR012341">
    <property type="entry name" value="6hp_glycosidase-like_sf"/>
</dbReference>
<feature type="signal peptide" evidence="8">
    <location>
        <begin position="1"/>
        <end position="19"/>
    </location>
</feature>
<dbReference type="GO" id="GO:0008810">
    <property type="term" value="F:cellulase activity"/>
    <property type="evidence" value="ECO:0007669"/>
    <property type="project" value="UniProtKB-EC"/>
</dbReference>
<evidence type="ECO:0000313" key="10">
    <source>
        <dbReference type="Proteomes" id="UP000237222"/>
    </source>
</evidence>
<dbReference type="PRINTS" id="PR00735">
    <property type="entry name" value="GLHYDRLASE8"/>
</dbReference>
<dbReference type="Pfam" id="PF01270">
    <property type="entry name" value="Glyco_hydro_8"/>
    <property type="match status" value="1"/>
</dbReference>
<dbReference type="InterPro" id="IPR008928">
    <property type="entry name" value="6-hairpin_glycosidase_sf"/>
</dbReference>
<evidence type="ECO:0000256" key="1">
    <source>
        <dbReference type="ARBA" id="ARBA00000966"/>
    </source>
</evidence>
<keyword evidence="6" id="KW-0326">Glycosidase</keyword>
<dbReference type="NCBIfam" id="NF008305">
    <property type="entry name" value="PRK11097.1"/>
    <property type="match status" value="1"/>
</dbReference>
<dbReference type="InterPro" id="IPR002037">
    <property type="entry name" value="Glyco_hydro_8"/>
</dbReference>
<accession>A0A2S4HED8</accession>
<dbReference type="GO" id="GO:0030245">
    <property type="term" value="P:cellulose catabolic process"/>
    <property type="evidence" value="ECO:0007669"/>
    <property type="project" value="UniProtKB-KW"/>
</dbReference>
<dbReference type="OrthoDB" id="9766708at2"/>
<keyword evidence="4" id="KW-0378">Hydrolase</keyword>
<evidence type="ECO:0000256" key="4">
    <source>
        <dbReference type="ARBA" id="ARBA00022801"/>
    </source>
</evidence>
<keyword evidence="5" id="KW-0136">Cellulose degradation</keyword>
<dbReference type="EC" id="3.2.1.4" evidence="3"/>
<proteinExistence type="inferred from homology"/>
<evidence type="ECO:0000256" key="6">
    <source>
        <dbReference type="ARBA" id="ARBA00023295"/>
    </source>
</evidence>
<evidence type="ECO:0000256" key="5">
    <source>
        <dbReference type="ARBA" id="ARBA00023001"/>
    </source>
</evidence>
<dbReference type="AlphaFoldDB" id="A0A2S4HED8"/>
<dbReference type="EMBL" id="PQGG01000029">
    <property type="protein sequence ID" value="POP52352.1"/>
    <property type="molecule type" value="Genomic_DNA"/>
</dbReference>
<evidence type="ECO:0000256" key="3">
    <source>
        <dbReference type="ARBA" id="ARBA00012601"/>
    </source>
</evidence>
<sequence>MRYLLITLFFTLLAAEAHAAENHCSWPEWLAFKQHYIEDGRVLDRSSEQPITTSEGQAYGLFFALLADDQKSFDQLLAWTIDNLAAGDLGSQLPAWLWGVNENGKSGVLDSNAASDADLWIAYTLSEAGRLWNSHYYASLSYLLARQIIQKETAIIPTIGRVLLPAPHGFVSVGTSKSEKVYRLNPSYSPLQLLDRLATVFPSQHWDELSKSSALIIEKASPKGFVPDWVLVSESGVRADAKTSGKGSYDAIRNYLWLGMLADKHPHKAPLLNTVKPMLEKTAEQNTPPETADSRSGQTFGSGPVGFLAAVLPALQSSVEQQSKTPELLSQVANAKAKIAPGQRYYDSVLSLFGSGWMEKRYRFALNGQLLPVWEADTCK</sequence>
<comment type="caution">
    <text evidence="9">The sequence shown here is derived from an EMBL/GenBank/DDBJ whole genome shotgun (WGS) entry which is preliminary data.</text>
</comment>
<keyword evidence="7" id="KW-0119">Carbohydrate metabolism</keyword>